<proteinExistence type="predicted"/>
<comment type="caution">
    <text evidence="4">The sequence shown here is derived from an EMBL/GenBank/DDBJ whole genome shotgun (WGS) entry which is preliminary data.</text>
</comment>
<evidence type="ECO:0000259" key="2">
    <source>
        <dbReference type="Pfam" id="PF07853"/>
    </source>
</evidence>
<feature type="transmembrane region" description="Helical" evidence="1">
    <location>
        <begin position="348"/>
        <end position="365"/>
    </location>
</feature>
<evidence type="ECO:0000256" key="1">
    <source>
        <dbReference type="SAM" id="Phobius"/>
    </source>
</evidence>
<dbReference type="Proteomes" id="UP000031189">
    <property type="component" value="Unassembled WGS sequence"/>
</dbReference>
<feature type="domain" description="DUF1648" evidence="2">
    <location>
        <begin position="153"/>
        <end position="198"/>
    </location>
</feature>
<dbReference type="PANTHER" id="PTHR37810:SF9">
    <property type="entry name" value="MEMBRANE PROTEIN"/>
    <property type="match status" value="1"/>
</dbReference>
<reference evidence="4 5" key="1">
    <citation type="submission" date="2014-12" db="EMBL/GenBank/DDBJ databases">
        <title>Draft genome sequence of Terrisporobacter sp. 08-306576, isolated from the blood culture of a bacteremia patient.</title>
        <authorList>
            <person name="Lund L.C."/>
            <person name="Sydenham T.V."/>
            <person name="Hogh S.V."/>
            <person name="Skov M.N."/>
            <person name="Kemp M."/>
            <person name="Justesen U.S."/>
        </authorList>
    </citation>
    <scope>NUCLEOTIDE SEQUENCE [LARGE SCALE GENOMIC DNA]</scope>
    <source>
        <strain evidence="4 5">08-306576</strain>
    </source>
</reference>
<feature type="transmembrane region" description="Helical" evidence="1">
    <location>
        <begin position="6"/>
        <end position="24"/>
    </location>
</feature>
<feature type="transmembrane region" description="Helical" evidence="1">
    <location>
        <begin position="191"/>
        <end position="211"/>
    </location>
</feature>
<dbReference type="OrthoDB" id="9808690at2"/>
<keyword evidence="1" id="KW-0812">Transmembrane</keyword>
<dbReference type="GO" id="GO:0009636">
    <property type="term" value="P:response to toxic substance"/>
    <property type="evidence" value="ECO:0007669"/>
    <property type="project" value="TreeGrafter"/>
</dbReference>
<keyword evidence="5" id="KW-1185">Reference proteome</keyword>
<keyword evidence="1" id="KW-1133">Transmembrane helix</keyword>
<dbReference type="EMBL" id="JWHR01000130">
    <property type="protein sequence ID" value="KHS56006.1"/>
    <property type="molecule type" value="Genomic_DNA"/>
</dbReference>
<accession>A0A0B3VGT7</accession>
<dbReference type="PANTHER" id="PTHR37810">
    <property type="entry name" value="IMMUNITY PROTEIN SDPI"/>
    <property type="match status" value="1"/>
</dbReference>
<feature type="transmembrane region" description="Helical" evidence="1">
    <location>
        <begin position="241"/>
        <end position="261"/>
    </location>
</feature>
<dbReference type="InterPro" id="IPR043831">
    <property type="entry name" value="DUF5808"/>
</dbReference>
<feature type="transmembrane region" description="Helical" evidence="1">
    <location>
        <begin position="58"/>
        <end position="77"/>
    </location>
</feature>
<dbReference type="Pfam" id="PF07853">
    <property type="entry name" value="DUF1648"/>
    <property type="match status" value="1"/>
</dbReference>
<evidence type="ECO:0000259" key="3">
    <source>
        <dbReference type="Pfam" id="PF19124"/>
    </source>
</evidence>
<evidence type="ECO:0008006" key="6">
    <source>
        <dbReference type="Google" id="ProtNLM"/>
    </source>
</evidence>
<dbReference type="InterPro" id="IPR012867">
    <property type="entry name" value="DUF1648"/>
</dbReference>
<feature type="transmembrane region" description="Helical" evidence="1">
    <location>
        <begin position="144"/>
        <end position="164"/>
    </location>
</feature>
<feature type="transmembrane region" description="Helical" evidence="1">
    <location>
        <begin position="83"/>
        <end position="102"/>
    </location>
</feature>
<dbReference type="AlphaFoldDB" id="A0A0B3VGT7"/>
<feature type="domain" description="DUF5808" evidence="3">
    <location>
        <begin position="322"/>
        <end position="347"/>
    </location>
</feature>
<dbReference type="Pfam" id="PF19124">
    <property type="entry name" value="DUF5808"/>
    <property type="match status" value="1"/>
</dbReference>
<protein>
    <recommendedName>
        <fullName evidence="6">DUF1648 domain-containing protein</fullName>
    </recommendedName>
</protein>
<evidence type="ECO:0000313" key="5">
    <source>
        <dbReference type="Proteomes" id="UP000031189"/>
    </source>
</evidence>
<organism evidence="4 5">
    <name type="scientific">Terrisporobacter othiniensis</name>
    <dbReference type="NCBI Taxonomy" id="1577792"/>
    <lineage>
        <taxon>Bacteria</taxon>
        <taxon>Bacillati</taxon>
        <taxon>Bacillota</taxon>
        <taxon>Clostridia</taxon>
        <taxon>Peptostreptococcales</taxon>
        <taxon>Peptostreptococcaceae</taxon>
        <taxon>Terrisporobacter</taxon>
    </lineage>
</organism>
<name>A0A0B3VGT7_9FIRM</name>
<keyword evidence="1" id="KW-0472">Membrane</keyword>
<dbReference type="STRING" id="1577792.QX51_16175"/>
<feature type="transmembrane region" description="Helical" evidence="1">
    <location>
        <begin position="273"/>
        <end position="293"/>
    </location>
</feature>
<dbReference type="RefSeq" id="WP_039680939.1">
    <property type="nucleotide sequence ID" value="NZ_JAWGXO010000004.1"/>
</dbReference>
<evidence type="ECO:0000313" key="4">
    <source>
        <dbReference type="EMBL" id="KHS56006.1"/>
    </source>
</evidence>
<gene>
    <name evidence="4" type="ORF">QX51_16175</name>
</gene>
<sequence length="367" mass="41694">MNSTIAVIINLPMLLLLYLIMFFTQALSGKRQFYGVSLNSDYFNKKEFKSLDKKFKSLLTIGFLIFIIITLVCIYSFKAYEIAFVLPILGFCIYEFCVFIYVHNKVKALKKDLSLEIKDLELKKTNVILDTDFINEKNIIIKKYSIYFLIPYIITILVSIYVATKYNSLPDIIPTHWGITGMADAYSPKSVFSVFSTVLMSVGVGIIIYISSVQSLKSRAKLNTENIPESKIAHLYYLNKLAITFLVLNIGCQVLFISILIATVNAGSINTYIMWPTTIAIIGAAIYQTYLYYKSPSKSKTAVYSVDDDDNNWIFGTFYNNPNDPSLFVQKRFGVGWTINIGSTKGKVFFISPFIILIVILIITFNM</sequence>